<accession>A0ABY8PSA3</accession>
<gene>
    <name evidence="1" type="ORF">JRV97_02815</name>
</gene>
<sequence>MKKLLIILLLLPVFVYASVSVKLDQTKVGMMQTLFKPIVLSQKPSEILVYPNLEKIQFGKINIGNSYFNVITGIKNNKRVIIVDSNNNKNLTDDYTDNYIFESMDNKIYDFTTINYNFEGQNYEYTIVLEYFLDKFGYFGITRKEDYVNINDKRYKMFIADTNSDGVYDLENIVLGIDLNSDNKYESNEIFKKYININGENYEVAEVSKNGEKIIFDKTNENIIGNVGYEFPENINFADKKIEIKNNKKWEIILFVPLNKEYNKIFRYLNDNVSDKLEVKILLLVNKEEKDNIKEIFEKEYSNLEVTLIEGINEYEIIQEKMKLFYPHTIIILNPDNKMVYKTKAEIFEKEPIWKIQMPTLEEEFNTLKIFIENILY</sequence>
<dbReference type="EMBL" id="CP069362">
    <property type="protein sequence ID" value="WGS65502.1"/>
    <property type="molecule type" value="Genomic_DNA"/>
</dbReference>
<proteinExistence type="predicted"/>
<organism evidence="1 2">
    <name type="scientific">Marinitoga aeolica</name>
    <dbReference type="NCBI Taxonomy" id="2809031"/>
    <lineage>
        <taxon>Bacteria</taxon>
        <taxon>Thermotogati</taxon>
        <taxon>Thermotogota</taxon>
        <taxon>Thermotogae</taxon>
        <taxon>Petrotogales</taxon>
        <taxon>Petrotogaceae</taxon>
        <taxon>Marinitoga</taxon>
    </lineage>
</organism>
<keyword evidence="2" id="KW-1185">Reference proteome</keyword>
<dbReference type="Proteomes" id="UP001232493">
    <property type="component" value="Chromosome"/>
</dbReference>
<name>A0ABY8PSA3_9BACT</name>
<reference evidence="1 2" key="1">
    <citation type="submission" date="2021-02" db="EMBL/GenBank/DDBJ databases">
        <title>Characterization of Marinitoga sp. nov. str. BP5-C20A.</title>
        <authorList>
            <person name="Erauso G."/>
            <person name="Postec A."/>
        </authorList>
    </citation>
    <scope>NUCLEOTIDE SEQUENCE [LARGE SCALE GENOMIC DNA]</scope>
    <source>
        <strain evidence="1 2">BP5-C20A</strain>
    </source>
</reference>
<protein>
    <recommendedName>
        <fullName evidence="3">Alkyl hydroperoxide reductase subunit C/ Thiol specific antioxidant domain-containing protein</fullName>
    </recommendedName>
</protein>
<dbReference type="RefSeq" id="WP_280999984.1">
    <property type="nucleotide sequence ID" value="NZ_CP069362.1"/>
</dbReference>
<evidence type="ECO:0000313" key="1">
    <source>
        <dbReference type="EMBL" id="WGS65502.1"/>
    </source>
</evidence>
<evidence type="ECO:0000313" key="2">
    <source>
        <dbReference type="Proteomes" id="UP001232493"/>
    </source>
</evidence>
<evidence type="ECO:0008006" key="3">
    <source>
        <dbReference type="Google" id="ProtNLM"/>
    </source>
</evidence>